<evidence type="ECO:0000256" key="1">
    <source>
        <dbReference type="SAM" id="SignalP"/>
    </source>
</evidence>
<evidence type="ECO:0000313" key="2">
    <source>
        <dbReference type="EMBL" id="SEP53890.1"/>
    </source>
</evidence>
<feature type="chain" id="PRO_5011755144" description="BNR repeat-like domain-containing protein" evidence="1">
    <location>
        <begin position="34"/>
        <end position="637"/>
    </location>
</feature>
<evidence type="ECO:0008006" key="4">
    <source>
        <dbReference type="Google" id="ProtNLM"/>
    </source>
</evidence>
<organism evidence="2 3">
    <name type="scientific">Amycolatopsis saalfeldensis</name>
    <dbReference type="NCBI Taxonomy" id="394193"/>
    <lineage>
        <taxon>Bacteria</taxon>
        <taxon>Bacillati</taxon>
        <taxon>Actinomycetota</taxon>
        <taxon>Actinomycetes</taxon>
        <taxon>Pseudonocardiales</taxon>
        <taxon>Pseudonocardiaceae</taxon>
        <taxon>Amycolatopsis</taxon>
    </lineage>
</organism>
<dbReference type="OrthoDB" id="41724at2"/>
<reference evidence="2 3" key="1">
    <citation type="submission" date="2016-10" db="EMBL/GenBank/DDBJ databases">
        <authorList>
            <person name="de Groot N.N."/>
        </authorList>
    </citation>
    <scope>NUCLEOTIDE SEQUENCE [LARGE SCALE GENOMIC DNA]</scope>
    <source>
        <strain evidence="2 3">DSM 44993</strain>
    </source>
</reference>
<dbReference type="InterPro" id="IPR036278">
    <property type="entry name" value="Sialidase_sf"/>
</dbReference>
<sequence length="637" mass="66829">MTRWPRPLIIPAIGLTVLSAAALGLSTAPTATAQPFGYTRLSKIQQRHVSGLLSTVLNGEDPATGGRRAAPNTARPATAAPCADRFGANVKVNQNCLNIADADLQGRGQAQNETWAAADPNNPDHIIASYNDYRRGDGTCGATYSLDGAKSWTDATTPDGFIRGGSFGGAPREYWQSGGDTSVAWDSRGNAYLSCQVFNRGSGTSPDPDQSSAFLVYRSTGTNGSSWNFTGRPVTTHDDTAGAGNFLLDKQLLTADANPRSPFRDRVYMSWTTFADDGTGYIYEAHSADYGETFSAPVLVSADSPQCANALGLPTPRGRCNQNQDSQPFVGPDGALYVVYNNFNNSEASPADNHNQVLLARSADGGQTFSAPVLVGAYNELPDCATYQNGQDPGRACVPEKGPSANSVFRASNYPIGGVDPRHGNRVVVTYGSYLNRNSQESTGCVPGGFNPASAGNLYTGVKNGTCNNDIVLSTSANAGTSFTGGSTDVRALPVVTTAGGQARTDQFWQGAAFAPDGTLAVSYYDRQYGADENLGFADITTSFSANPAGPFEHTRSTSGSMPPPTQFSGTFYGDYAGIAVTAKAAFPVWSDTRPTDLFLCPGTATPGTPPQTCQAGAPNASVANDEDIYTTRVGFP</sequence>
<dbReference type="STRING" id="394193.SAMN04489732_1335"/>
<dbReference type="Gene3D" id="2.120.10.10">
    <property type="match status" value="1"/>
</dbReference>
<dbReference type="Proteomes" id="UP000198582">
    <property type="component" value="Unassembled WGS sequence"/>
</dbReference>
<name>A0A1H8YNY2_9PSEU</name>
<protein>
    <recommendedName>
        <fullName evidence="4">BNR repeat-like domain-containing protein</fullName>
    </recommendedName>
</protein>
<keyword evidence="1" id="KW-0732">Signal</keyword>
<keyword evidence="3" id="KW-1185">Reference proteome</keyword>
<accession>A0A1H8YNY2</accession>
<dbReference type="EMBL" id="FOEF01000033">
    <property type="protein sequence ID" value="SEP53890.1"/>
    <property type="molecule type" value="Genomic_DNA"/>
</dbReference>
<dbReference type="RefSeq" id="WP_091628839.1">
    <property type="nucleotide sequence ID" value="NZ_FOEF01000033.1"/>
</dbReference>
<proteinExistence type="predicted"/>
<dbReference type="SUPFAM" id="SSF50939">
    <property type="entry name" value="Sialidases"/>
    <property type="match status" value="2"/>
</dbReference>
<gene>
    <name evidence="2" type="ORF">SAMN04489732_1335</name>
</gene>
<evidence type="ECO:0000313" key="3">
    <source>
        <dbReference type="Proteomes" id="UP000198582"/>
    </source>
</evidence>
<feature type="signal peptide" evidence="1">
    <location>
        <begin position="1"/>
        <end position="33"/>
    </location>
</feature>
<dbReference type="CDD" id="cd15482">
    <property type="entry name" value="Sialidase_non-viral"/>
    <property type="match status" value="1"/>
</dbReference>
<dbReference type="AlphaFoldDB" id="A0A1H8YNY2"/>